<dbReference type="OrthoDB" id="9815233at2"/>
<dbReference type="InterPro" id="IPR000310">
    <property type="entry name" value="Orn/Lys/Arg_deCO2ase_major_dom"/>
</dbReference>
<evidence type="ECO:0000256" key="1">
    <source>
        <dbReference type="ARBA" id="ARBA00001933"/>
    </source>
</evidence>
<protein>
    <submittedName>
        <fullName evidence="4">Arginine/lysine/ornithine decarboxylase</fullName>
    </submittedName>
</protein>
<dbReference type="Gene3D" id="3.40.640.10">
    <property type="entry name" value="Type I PLP-dependent aspartate aminotransferase-like (Major domain)"/>
    <property type="match status" value="1"/>
</dbReference>
<evidence type="ECO:0000313" key="5">
    <source>
        <dbReference type="Proteomes" id="UP000256269"/>
    </source>
</evidence>
<dbReference type="RefSeq" id="WP_116179764.1">
    <property type="nucleotide sequence ID" value="NZ_CP144375.1"/>
</dbReference>
<keyword evidence="2" id="KW-0663">Pyridoxal phosphate</keyword>
<dbReference type="EMBL" id="QUNO01000017">
    <property type="protein sequence ID" value="REH35689.1"/>
    <property type="molecule type" value="Genomic_DNA"/>
</dbReference>
<dbReference type="GO" id="GO:0003824">
    <property type="term" value="F:catalytic activity"/>
    <property type="evidence" value="ECO:0007669"/>
    <property type="project" value="InterPro"/>
</dbReference>
<dbReference type="InterPro" id="IPR052357">
    <property type="entry name" value="Orn_Lys_Arg_decarboxylase-I"/>
</dbReference>
<evidence type="ECO:0000259" key="3">
    <source>
        <dbReference type="Pfam" id="PF01276"/>
    </source>
</evidence>
<comment type="caution">
    <text evidence="4">The sequence shown here is derived from an EMBL/GenBank/DDBJ whole genome shotgun (WGS) entry which is preliminary data.</text>
</comment>
<organism evidence="4 5">
    <name type="scientific">Kutzneria buriramensis</name>
    <dbReference type="NCBI Taxonomy" id="1045776"/>
    <lineage>
        <taxon>Bacteria</taxon>
        <taxon>Bacillati</taxon>
        <taxon>Actinomycetota</taxon>
        <taxon>Actinomycetes</taxon>
        <taxon>Pseudonocardiales</taxon>
        <taxon>Pseudonocardiaceae</taxon>
        <taxon>Kutzneria</taxon>
    </lineage>
</organism>
<evidence type="ECO:0000313" key="4">
    <source>
        <dbReference type="EMBL" id="REH35689.1"/>
    </source>
</evidence>
<dbReference type="Gene3D" id="3.90.105.10">
    <property type="entry name" value="Molybdopterin biosynthesis moea protein, domain 2"/>
    <property type="match status" value="1"/>
</dbReference>
<dbReference type="InterPro" id="IPR015424">
    <property type="entry name" value="PyrdxlP-dep_Trfase"/>
</dbReference>
<dbReference type="SUPFAM" id="SSF53383">
    <property type="entry name" value="PLP-dependent transferases"/>
    <property type="match status" value="1"/>
</dbReference>
<dbReference type="PANTHER" id="PTHR43277">
    <property type="entry name" value="ARGININE DECARBOXYLASE"/>
    <property type="match status" value="1"/>
</dbReference>
<feature type="domain" description="Orn/Lys/Arg decarboxylases family 1 pyridoxal-P attachment site" evidence="3">
    <location>
        <begin position="41"/>
        <end position="315"/>
    </location>
</feature>
<accession>A0A3E0H0V9</accession>
<dbReference type="InterPro" id="IPR015421">
    <property type="entry name" value="PyrdxlP-dep_Trfase_major"/>
</dbReference>
<dbReference type="Proteomes" id="UP000256269">
    <property type="component" value="Unassembled WGS sequence"/>
</dbReference>
<keyword evidence="5" id="KW-1185">Reference proteome</keyword>
<sequence length="460" mass="48676">MAGSTATPFADAVLRLRGRDRPELDVASFHALPWSQAAPGPLRDKYLDLFGSFPLADLTCSGVGLDSFFRPTGPLARAQRLAADAFGSDHTYFLTCGTTAANQVAMDAIDAPGRRILLDRTAHQSLHAAAARAAAQVDHAPAGPLLDVDALAARLAAAAADGRPYDAVVVGASTYDGVLCDVPALVRMCRAASPATRTFLVDEAWSAINAFHPELRALGGLAAARASAGEVRMLVTQSAHKSMNAARQGSYLHVVGHPGFVEQVGACLRGRHTTSPSIPILASLDLCRAHAEADGERLVRRAIELADGVRRALADDPALKAAFAAVPPPVGPALVADPTKLMVDVSRLEMTGEQVRAALFDRHRIYVARVVRDGFLLNFHIGVDGVRVRRLLDALRDLADRPAPPTGGPFPEPGSVVTQAIVAYPPGVPVAVPGELWTAAHRRHVEDLRRDGIDVFVLKG</sequence>
<name>A0A3E0H0V9_9PSEU</name>
<comment type="cofactor">
    <cofactor evidence="1">
        <name>pyridoxal 5'-phosphate</name>
        <dbReference type="ChEBI" id="CHEBI:597326"/>
    </cofactor>
</comment>
<evidence type="ECO:0000256" key="2">
    <source>
        <dbReference type="ARBA" id="ARBA00022898"/>
    </source>
</evidence>
<dbReference type="AlphaFoldDB" id="A0A3E0H0V9"/>
<gene>
    <name evidence="4" type="ORF">BCF44_11777</name>
</gene>
<dbReference type="Pfam" id="PF01276">
    <property type="entry name" value="OKR_DC_1"/>
    <property type="match status" value="1"/>
</dbReference>
<reference evidence="4 5" key="1">
    <citation type="submission" date="2018-08" db="EMBL/GenBank/DDBJ databases">
        <title>Genomic Encyclopedia of Archaeal and Bacterial Type Strains, Phase II (KMG-II): from individual species to whole genera.</title>
        <authorList>
            <person name="Goeker M."/>
        </authorList>
    </citation>
    <scope>NUCLEOTIDE SEQUENCE [LARGE SCALE GENOMIC DNA]</scope>
    <source>
        <strain evidence="4 5">DSM 45791</strain>
    </source>
</reference>
<proteinExistence type="predicted"/>
<dbReference type="PANTHER" id="PTHR43277:SF4">
    <property type="entry name" value="ARGININE DECARBOXYLASE"/>
    <property type="match status" value="1"/>
</dbReference>